<dbReference type="GO" id="GO:0008168">
    <property type="term" value="F:methyltransferase activity"/>
    <property type="evidence" value="ECO:0007669"/>
    <property type="project" value="UniProtKB-KW"/>
</dbReference>
<sequence>MKNVGEKKLEVIKKTIENYGGIFELPRNTLLTIIDDEVFFVNKLIFERIQKEKINDNLYSIGVQIGKFQKGNFLLGLECYLIMSSNTKKLKLNEKGASLFLYGRDVFIKNIVNMPKKGYVIVSNIKNEVIGLGNFDGKLLSNKIDRGFYLRTLE</sequence>
<dbReference type="InterPro" id="IPR005155">
    <property type="entry name" value="UPF0113_PUA"/>
</dbReference>
<dbReference type="EMBL" id="LNJB01000002">
    <property type="protein sequence ID" value="KYC55298.1"/>
    <property type="molecule type" value="Genomic_DNA"/>
</dbReference>
<evidence type="ECO:0000313" key="4">
    <source>
        <dbReference type="EMBL" id="KYC57904.1"/>
    </source>
</evidence>
<dbReference type="Proteomes" id="UP000092420">
    <property type="component" value="Unassembled WGS sequence"/>
</dbReference>
<evidence type="ECO:0000313" key="5">
    <source>
        <dbReference type="Proteomes" id="UP000092420"/>
    </source>
</evidence>
<gene>
    <name evidence="3" type="ORF">AN188_00284</name>
    <name evidence="4" type="ORF">APG09_00791</name>
</gene>
<organism evidence="3 5">
    <name type="scientific">Candidatus Methanofastidiosum methylothiophilum</name>
    <dbReference type="NCBI Taxonomy" id="1705564"/>
    <lineage>
        <taxon>Archaea</taxon>
        <taxon>Methanobacteriati</taxon>
        <taxon>Methanobacteriota</taxon>
        <taxon>Stenosarchaea group</taxon>
        <taxon>Candidatus Methanofastidiosia</taxon>
        <taxon>Candidatus Methanofastidiosales</taxon>
        <taxon>Candidatus Methanofastidiosaceae</taxon>
        <taxon>Candidatus Methanofastidiosum</taxon>
    </lineage>
</organism>
<feature type="domain" description="UPF0113" evidence="1">
    <location>
        <begin position="90"/>
        <end position="151"/>
    </location>
</feature>
<dbReference type="InterPro" id="IPR036974">
    <property type="entry name" value="PUA_sf"/>
</dbReference>
<comment type="caution">
    <text evidence="3">The sequence shown here is derived from an EMBL/GenBank/DDBJ whole genome shotgun (WGS) entry which is preliminary data.</text>
</comment>
<dbReference type="Pfam" id="PF03657">
    <property type="entry name" value="UPF0113"/>
    <property type="match status" value="1"/>
</dbReference>
<feature type="domain" description="60S ribosome subunit biogenesis protein NIP7 pre-PUA" evidence="2">
    <location>
        <begin position="1"/>
        <end position="75"/>
    </location>
</feature>
<keyword evidence="3" id="KW-0489">Methyltransferase</keyword>
<dbReference type="InterPro" id="IPR040598">
    <property type="entry name" value="NIP7_N"/>
</dbReference>
<dbReference type="Pfam" id="PF17833">
    <property type="entry name" value="pre-PUA_NIP7"/>
    <property type="match status" value="1"/>
</dbReference>
<name>A0A150JE02_9EURY</name>
<keyword evidence="3" id="KW-0808">Transferase</keyword>
<protein>
    <submittedName>
        <fullName evidence="3">rRNA (Cytosine-C(5)-)-methyltransferase RsmF</fullName>
    </submittedName>
</protein>
<proteinExistence type="predicted"/>
<dbReference type="EMBL" id="LNJE01000007">
    <property type="protein sequence ID" value="KYC57904.1"/>
    <property type="molecule type" value="Genomic_DNA"/>
</dbReference>
<accession>A0A150JM11</accession>
<evidence type="ECO:0000259" key="2">
    <source>
        <dbReference type="Pfam" id="PF17833"/>
    </source>
</evidence>
<accession>A0A150JE02</accession>
<dbReference type="GO" id="GO:0032259">
    <property type="term" value="P:methylation"/>
    <property type="evidence" value="ECO:0007669"/>
    <property type="project" value="UniProtKB-KW"/>
</dbReference>
<dbReference type="AlphaFoldDB" id="A0A150JE02"/>
<accession>A0A150JJ83</accession>
<evidence type="ECO:0000313" key="3">
    <source>
        <dbReference type="EMBL" id="KYC55298.1"/>
    </source>
</evidence>
<evidence type="ECO:0000259" key="1">
    <source>
        <dbReference type="Pfam" id="PF03657"/>
    </source>
</evidence>
<dbReference type="Gene3D" id="2.30.130.10">
    <property type="entry name" value="PUA domain"/>
    <property type="match status" value="1"/>
</dbReference>
<dbReference type="GO" id="GO:0003723">
    <property type="term" value="F:RNA binding"/>
    <property type="evidence" value="ECO:0007669"/>
    <property type="project" value="InterPro"/>
</dbReference>
<reference evidence="3 5" key="1">
    <citation type="journal article" date="2016" name="ISME J.">
        <title>Chasing the elusive Euryarchaeota class WSA2: genomes reveal a uniquely fastidious methyl-reducing methanogen.</title>
        <authorList>
            <person name="Nobu M.K."/>
            <person name="Narihiro T."/>
            <person name="Kuroda K."/>
            <person name="Mei R."/>
            <person name="Liu W.T."/>
        </authorList>
    </citation>
    <scope>NUCLEOTIDE SEQUENCE [LARGE SCALE GENOMIC DNA]</scope>
    <source>
        <strain evidence="3">ADurb1013_Bin02101</strain>
        <strain evidence="4">ADurb1213_Bin02801</strain>
    </source>
</reference>